<dbReference type="PANTHER" id="PTHR36033:SF1">
    <property type="entry name" value="NUCLEIC ACID-BINDING PROTEINS SUPERFAMILY"/>
    <property type="match status" value="1"/>
</dbReference>
<dbReference type="InterPro" id="IPR012340">
    <property type="entry name" value="NA-bd_OB-fold"/>
</dbReference>
<accession>A0A261Y4K3</accession>
<dbReference type="Pfam" id="PF17244">
    <property type="entry name" value="CDC24_OB3"/>
    <property type="match status" value="1"/>
</dbReference>
<name>A0A261Y4K3_9FUNG</name>
<dbReference type="Pfam" id="PF17246">
    <property type="entry name" value="CDC24_OB1"/>
    <property type="match status" value="1"/>
</dbReference>
<dbReference type="InterPro" id="IPR035201">
    <property type="entry name" value="Cdc24_OB1"/>
</dbReference>
<feature type="domain" description="Cell division control protein 24 OB" evidence="3">
    <location>
        <begin position="8"/>
        <end position="85"/>
    </location>
</feature>
<dbReference type="PANTHER" id="PTHR36033">
    <property type="entry name" value="NUCLEIC ACID-BINDING PROTEINS SUPERFAMILY"/>
    <property type="match status" value="1"/>
</dbReference>
<evidence type="ECO:0000259" key="3">
    <source>
        <dbReference type="Pfam" id="PF17246"/>
    </source>
</evidence>
<comment type="caution">
    <text evidence="4">The sequence shown here is derived from an EMBL/GenBank/DDBJ whole genome shotgun (WGS) entry which is preliminary data.</text>
</comment>
<dbReference type="Proteomes" id="UP000242875">
    <property type="component" value="Unassembled WGS sequence"/>
</dbReference>
<dbReference type="OrthoDB" id="10265890at2759"/>
<gene>
    <name evidence="4" type="ORF">BZG36_01679</name>
</gene>
<proteinExistence type="predicted"/>
<evidence type="ECO:0000313" key="4">
    <source>
        <dbReference type="EMBL" id="OZJ05547.1"/>
    </source>
</evidence>
<feature type="domain" description="Cell division control protein 24 OB" evidence="2">
    <location>
        <begin position="130"/>
        <end position="193"/>
    </location>
</feature>
<dbReference type="Gene3D" id="2.40.50.140">
    <property type="entry name" value="Nucleic acid-binding proteins"/>
    <property type="match status" value="1"/>
</dbReference>
<dbReference type="AlphaFoldDB" id="A0A261Y4K3"/>
<evidence type="ECO:0000313" key="5">
    <source>
        <dbReference type="Proteomes" id="UP000242875"/>
    </source>
</evidence>
<dbReference type="EMBL" id="MVBO01000013">
    <property type="protein sequence ID" value="OZJ05547.1"/>
    <property type="molecule type" value="Genomic_DNA"/>
</dbReference>
<dbReference type="InterPro" id="IPR035203">
    <property type="entry name" value="Cdc24_OB3"/>
</dbReference>
<sequence length="596" mass="66844">MFAKWTRALQRTLSEPGKESAHGTQSTPPWSWVAVTVADLLVQYPLGLTEAIILSELERKWNARGYGVDILSRRRYETLEKLFESEVGFETCFEAVLDGIETLPGGRTHILLHRNILTLQQHDIPLNSLSIQLMSRSYKSSQTRLLPTEHIAFVLDSHYDTSLIESYFGKDTLLHINDRDIVLGRQYFIWAKVRIDSDGYVIYSWPASRLILYDEQIAMANFVREGDYVGIYQPFVDPDLLSQSSTMELEYGTATVLFVLPSSDEYVQNMTTQSSGKSANLTEEVIIGGQSLLRDDQASLHLGLLDCAPIVERLQIADLKPKMVHVTLYGRVNKISENMPSEDSGVRIDRHAIRLEDDTGAVDITFWGSTAQSIRTVQQGHFVLITGMAAASKPDGSTTATMNVILNASDITQARLINVSTMSALLTSVSIFPRNFLSQLLDQDQFVFNGIVTGWKILSNKWDEAQPQTMVSSTAEDLLDRIIYLAHSVCKRMLEREAASSVYYCPFCRMDVIADHDIVYSFGGVDDSSEIIWDLDDGTAALQVLSGSSDVVQSMLGCDAESFRRLTDEDKFICLDSVVGREMHFGVTLLVRYIRY</sequence>
<organism evidence="4 5">
    <name type="scientific">Bifiguratus adelaidae</name>
    <dbReference type="NCBI Taxonomy" id="1938954"/>
    <lineage>
        <taxon>Eukaryota</taxon>
        <taxon>Fungi</taxon>
        <taxon>Fungi incertae sedis</taxon>
        <taxon>Mucoromycota</taxon>
        <taxon>Mucoromycotina</taxon>
        <taxon>Endogonomycetes</taxon>
        <taxon>Endogonales</taxon>
        <taxon>Endogonales incertae sedis</taxon>
        <taxon>Bifiguratus</taxon>
    </lineage>
</organism>
<dbReference type="SUPFAM" id="SSF50249">
    <property type="entry name" value="Nucleic acid-binding proteins"/>
    <property type="match status" value="1"/>
</dbReference>
<dbReference type="Pfam" id="PF17245">
    <property type="entry name" value="CDC24_OB2"/>
    <property type="match status" value="1"/>
</dbReference>
<dbReference type="InterPro" id="IPR035200">
    <property type="entry name" value="Cdc24_OB2"/>
</dbReference>
<evidence type="ECO:0000259" key="2">
    <source>
        <dbReference type="Pfam" id="PF17245"/>
    </source>
</evidence>
<feature type="domain" description="Cell division control protein 24 OB" evidence="1">
    <location>
        <begin position="318"/>
        <end position="577"/>
    </location>
</feature>
<reference evidence="4 5" key="1">
    <citation type="journal article" date="2017" name="Mycologia">
        <title>Bifiguratus adelaidae, gen. et sp. nov., a new member of Mucoromycotina in endophytic and soil-dwelling habitats.</title>
        <authorList>
            <person name="Torres-Cruz T.J."/>
            <person name="Billingsley Tobias T.L."/>
            <person name="Almatruk M."/>
            <person name="Hesse C."/>
            <person name="Kuske C.R."/>
            <person name="Desiro A."/>
            <person name="Benucci G.M."/>
            <person name="Bonito G."/>
            <person name="Stajich J.E."/>
            <person name="Dunlap C."/>
            <person name="Arnold A.E."/>
            <person name="Porras-Alfaro A."/>
        </authorList>
    </citation>
    <scope>NUCLEOTIDE SEQUENCE [LARGE SCALE GENOMIC DNA]</scope>
    <source>
        <strain evidence="4 5">AZ0501</strain>
    </source>
</reference>
<evidence type="ECO:0000259" key="1">
    <source>
        <dbReference type="Pfam" id="PF17244"/>
    </source>
</evidence>
<protein>
    <submittedName>
        <fullName evidence="4">Uncharacterized protein</fullName>
    </submittedName>
</protein>
<keyword evidence="5" id="KW-1185">Reference proteome</keyword>